<dbReference type="Proteomes" id="UP000541558">
    <property type="component" value="Unassembled WGS sequence"/>
</dbReference>
<dbReference type="GO" id="GO:0046872">
    <property type="term" value="F:metal ion binding"/>
    <property type="evidence" value="ECO:0007669"/>
    <property type="project" value="UniProtKB-KW"/>
</dbReference>
<evidence type="ECO:0000256" key="5">
    <source>
        <dbReference type="ARBA" id="ARBA00022723"/>
    </source>
</evidence>
<evidence type="ECO:0000256" key="13">
    <source>
        <dbReference type="SAM" id="Phobius"/>
    </source>
</evidence>
<evidence type="ECO:0000256" key="12">
    <source>
        <dbReference type="SAM" id="MobiDB-lite"/>
    </source>
</evidence>
<keyword evidence="13" id="KW-0812">Transmembrane</keyword>
<feature type="transmembrane region" description="Helical" evidence="13">
    <location>
        <begin position="516"/>
        <end position="535"/>
    </location>
</feature>
<evidence type="ECO:0000256" key="3">
    <source>
        <dbReference type="ARBA" id="ARBA00022475"/>
    </source>
</evidence>
<evidence type="ECO:0000256" key="14">
    <source>
        <dbReference type="SAM" id="SignalP"/>
    </source>
</evidence>
<keyword evidence="4" id="KW-0336">GPI-anchor</keyword>
<evidence type="ECO:0000256" key="6">
    <source>
        <dbReference type="ARBA" id="ARBA00022729"/>
    </source>
</evidence>
<accession>A0A8H5EZQ1</accession>
<keyword evidence="11" id="KW-0961">Cell wall biogenesis/degradation</keyword>
<feature type="domain" description="CBM1" evidence="15">
    <location>
        <begin position="21"/>
        <end position="57"/>
    </location>
</feature>
<dbReference type="SUPFAM" id="SSF57180">
    <property type="entry name" value="Cellulose-binding domain"/>
    <property type="match status" value="1"/>
</dbReference>
<evidence type="ECO:0000256" key="2">
    <source>
        <dbReference type="ARBA" id="ARBA00004609"/>
    </source>
</evidence>
<dbReference type="PANTHER" id="PTHR46471:SF9">
    <property type="entry name" value="CHITIN DEACETYLASE"/>
    <property type="match status" value="1"/>
</dbReference>
<dbReference type="CDD" id="cd10951">
    <property type="entry name" value="CE4_ClCDA_like"/>
    <property type="match status" value="1"/>
</dbReference>
<keyword evidence="6 14" id="KW-0732">Signal</keyword>
<keyword evidence="9" id="KW-0119">Carbohydrate metabolism</keyword>
<dbReference type="GO" id="GO:0030248">
    <property type="term" value="F:cellulose binding"/>
    <property type="evidence" value="ECO:0007669"/>
    <property type="project" value="InterPro"/>
</dbReference>
<dbReference type="GO" id="GO:0005576">
    <property type="term" value="C:extracellular region"/>
    <property type="evidence" value="ECO:0007669"/>
    <property type="project" value="InterPro"/>
</dbReference>
<dbReference type="SMART" id="SM00236">
    <property type="entry name" value="fCBD"/>
    <property type="match status" value="1"/>
</dbReference>
<evidence type="ECO:0000256" key="7">
    <source>
        <dbReference type="ARBA" id="ARBA00022801"/>
    </source>
</evidence>
<keyword evidence="18" id="KW-1185">Reference proteome</keyword>
<keyword evidence="5" id="KW-0479">Metal-binding</keyword>
<dbReference type="GO" id="GO:0016810">
    <property type="term" value="F:hydrolase activity, acting on carbon-nitrogen (but not peptide) bonds"/>
    <property type="evidence" value="ECO:0007669"/>
    <property type="project" value="InterPro"/>
</dbReference>
<evidence type="ECO:0000256" key="1">
    <source>
        <dbReference type="ARBA" id="ARBA00001941"/>
    </source>
</evidence>
<keyword evidence="13" id="KW-1133">Transmembrane helix</keyword>
<organism evidence="17 18">
    <name type="scientific">Ephemerocybe angulata</name>
    <dbReference type="NCBI Taxonomy" id="980116"/>
    <lineage>
        <taxon>Eukaryota</taxon>
        <taxon>Fungi</taxon>
        <taxon>Dikarya</taxon>
        <taxon>Basidiomycota</taxon>
        <taxon>Agaricomycotina</taxon>
        <taxon>Agaricomycetes</taxon>
        <taxon>Agaricomycetidae</taxon>
        <taxon>Agaricales</taxon>
        <taxon>Agaricineae</taxon>
        <taxon>Psathyrellaceae</taxon>
        <taxon>Ephemerocybe</taxon>
    </lineage>
</organism>
<evidence type="ECO:0000313" key="17">
    <source>
        <dbReference type="EMBL" id="KAF5318359.1"/>
    </source>
</evidence>
<reference evidence="17 18" key="1">
    <citation type="journal article" date="2020" name="ISME J.">
        <title>Uncovering the hidden diversity of litter-decomposition mechanisms in mushroom-forming fungi.</title>
        <authorList>
            <person name="Floudas D."/>
            <person name="Bentzer J."/>
            <person name="Ahren D."/>
            <person name="Johansson T."/>
            <person name="Persson P."/>
            <person name="Tunlid A."/>
        </authorList>
    </citation>
    <scope>NUCLEOTIDE SEQUENCE [LARGE SCALE GENOMIC DNA]</scope>
    <source>
        <strain evidence="17 18">CBS 175.51</strain>
    </source>
</reference>
<dbReference type="SUPFAM" id="SSF88713">
    <property type="entry name" value="Glycoside hydrolase/deacetylase"/>
    <property type="match status" value="1"/>
</dbReference>
<dbReference type="InterPro" id="IPR045338">
    <property type="entry name" value="DUF6535"/>
</dbReference>
<dbReference type="Pfam" id="PF01522">
    <property type="entry name" value="Polysacc_deac_1"/>
    <property type="match status" value="1"/>
</dbReference>
<feature type="signal peptide" evidence="14">
    <location>
        <begin position="1"/>
        <end position="19"/>
    </location>
</feature>
<dbReference type="GO" id="GO:0071555">
    <property type="term" value="P:cell wall organization"/>
    <property type="evidence" value="ECO:0007669"/>
    <property type="project" value="UniProtKB-KW"/>
</dbReference>
<feature type="chain" id="PRO_5034218651" description="Chitin deacetylase" evidence="14">
    <location>
        <begin position="20"/>
        <end position="554"/>
    </location>
</feature>
<feature type="region of interest" description="Disordered" evidence="12">
    <location>
        <begin position="62"/>
        <end position="89"/>
    </location>
</feature>
<feature type="transmembrane region" description="Helical" evidence="13">
    <location>
        <begin position="358"/>
        <end position="381"/>
    </location>
</feature>
<dbReference type="InterPro" id="IPR035971">
    <property type="entry name" value="CBD_sf"/>
</dbReference>
<dbReference type="OrthoDB" id="2125469at2759"/>
<dbReference type="Pfam" id="PF20153">
    <property type="entry name" value="DUF6535"/>
    <property type="match status" value="1"/>
</dbReference>
<keyword evidence="10" id="KW-0449">Lipoprotein</keyword>
<dbReference type="PROSITE" id="PS00562">
    <property type="entry name" value="CBM1_1"/>
    <property type="match status" value="1"/>
</dbReference>
<proteinExistence type="predicted"/>
<dbReference type="InterPro" id="IPR000254">
    <property type="entry name" value="CBD"/>
</dbReference>
<dbReference type="InterPro" id="IPR011330">
    <property type="entry name" value="Glyco_hydro/deAcase_b/a-brl"/>
</dbReference>
<dbReference type="PROSITE" id="PS51677">
    <property type="entry name" value="NODB"/>
    <property type="match status" value="1"/>
</dbReference>
<dbReference type="PANTHER" id="PTHR46471">
    <property type="entry name" value="CHITIN DEACETYLASE"/>
    <property type="match status" value="1"/>
</dbReference>
<evidence type="ECO:0000313" key="18">
    <source>
        <dbReference type="Proteomes" id="UP000541558"/>
    </source>
</evidence>
<comment type="subcellular location">
    <subcellularLocation>
        <location evidence="2">Cell membrane</location>
        <topology evidence="2">Lipid-anchor</topology>
        <topology evidence="2">GPI-anchor</topology>
    </subcellularLocation>
</comment>
<evidence type="ECO:0000256" key="9">
    <source>
        <dbReference type="ARBA" id="ARBA00023277"/>
    </source>
</evidence>
<comment type="caution">
    <text evidence="17">The sequence shown here is derived from an EMBL/GenBank/DDBJ whole genome shotgun (WGS) entry which is preliminary data.</text>
</comment>
<keyword evidence="4" id="KW-0325">Glycoprotein</keyword>
<evidence type="ECO:0000256" key="4">
    <source>
        <dbReference type="ARBA" id="ARBA00022622"/>
    </source>
</evidence>
<evidence type="ECO:0000256" key="10">
    <source>
        <dbReference type="ARBA" id="ARBA00023288"/>
    </source>
</evidence>
<evidence type="ECO:0000256" key="11">
    <source>
        <dbReference type="ARBA" id="ARBA00023316"/>
    </source>
</evidence>
<dbReference type="AlphaFoldDB" id="A0A8H5EZQ1"/>
<feature type="transmembrane region" description="Helical" evidence="13">
    <location>
        <begin position="487"/>
        <end position="510"/>
    </location>
</feature>
<dbReference type="Gene3D" id="3.20.20.370">
    <property type="entry name" value="Glycoside hydrolase/deacetylase"/>
    <property type="match status" value="1"/>
</dbReference>
<protein>
    <recommendedName>
        <fullName evidence="19">Chitin deacetylase</fullName>
    </recommendedName>
</protein>
<dbReference type="EMBL" id="JAACJK010000179">
    <property type="protein sequence ID" value="KAF5318359.1"/>
    <property type="molecule type" value="Genomic_DNA"/>
</dbReference>
<evidence type="ECO:0000259" key="16">
    <source>
        <dbReference type="PROSITE" id="PS51677"/>
    </source>
</evidence>
<feature type="domain" description="NodB homology" evidence="16">
    <location>
        <begin position="106"/>
        <end position="287"/>
    </location>
</feature>
<evidence type="ECO:0000259" key="15">
    <source>
        <dbReference type="PROSITE" id="PS51164"/>
    </source>
</evidence>
<keyword evidence="7" id="KW-0378">Hydrolase</keyword>
<dbReference type="Pfam" id="PF00734">
    <property type="entry name" value="CBM_1"/>
    <property type="match status" value="1"/>
</dbReference>
<sequence>MKTAALSTFVLASLSLVAAQSQAGAWGQCGGSGWTGATTCVSGYTCSAVNQWYSQCIPGSSVPSSSSTTTTTTITTPTTTATQPGATQGGTDLPYGTLVTGCSKSGTVAITFDDGPYTWTSGLIDSLNAANVSATFFVVGQMYGCIYNYADVIQKAYNSGHQIASHTWSHKDLTGQSASGIQTEISRVEVALKKILGIRPKWLRPPYGGQNSNVLSTMRGLNYKVVTWNLDSEDWNGLSVSASQNKFNSLGADPKIIPLEHDALQSTAQQLGPWIANWAKNKGLKAVTLSECLGESIPGGQYEQVGGERLVFRDYSSFWDTALVEDMVNPQRTDSVKYRRLAAMKRTVRANGEAFAKAALYLDALLIFSGIFSVVLAVFLVESHKGLQEDLLLRILQQLRESGSPLEFRQTPITLCVNGLWFTSLVLSLSTALTVLMAKWMGGRAAEMMEVVRDVDISDKPWSAGPLERRFRRGDLYFLRKLSILKAIATMGMGISLLLFFAGLIAFTWAGHTATGVAIMVMVSIVYSLALLALVHDRWTSVQRIPRDDPLEDF</sequence>
<dbReference type="PROSITE" id="PS51164">
    <property type="entry name" value="CBM1_2"/>
    <property type="match status" value="1"/>
</dbReference>
<dbReference type="InterPro" id="IPR002509">
    <property type="entry name" value="NODB_dom"/>
</dbReference>
<dbReference type="GO" id="GO:0005886">
    <property type="term" value="C:plasma membrane"/>
    <property type="evidence" value="ECO:0007669"/>
    <property type="project" value="UniProtKB-SubCell"/>
</dbReference>
<dbReference type="GO" id="GO:0098552">
    <property type="term" value="C:side of membrane"/>
    <property type="evidence" value="ECO:0007669"/>
    <property type="project" value="UniProtKB-KW"/>
</dbReference>
<dbReference type="GO" id="GO:0005975">
    <property type="term" value="P:carbohydrate metabolic process"/>
    <property type="evidence" value="ECO:0007669"/>
    <property type="project" value="InterPro"/>
</dbReference>
<comment type="cofactor">
    <cofactor evidence="1">
        <name>Co(2+)</name>
        <dbReference type="ChEBI" id="CHEBI:48828"/>
    </cofactor>
</comment>
<evidence type="ECO:0008006" key="19">
    <source>
        <dbReference type="Google" id="ProtNLM"/>
    </source>
</evidence>
<keyword evidence="3" id="KW-1003">Cell membrane</keyword>
<gene>
    <name evidence="17" type="ORF">D9611_014236</name>
</gene>
<name>A0A8H5EZQ1_9AGAR</name>
<evidence type="ECO:0000256" key="8">
    <source>
        <dbReference type="ARBA" id="ARBA00023136"/>
    </source>
</evidence>
<keyword evidence="8 13" id="KW-0472">Membrane</keyword>